<dbReference type="Proteomes" id="UP001171945">
    <property type="component" value="Unassembled WGS sequence"/>
</dbReference>
<reference evidence="1" key="1">
    <citation type="submission" date="2023-06" db="EMBL/GenBank/DDBJ databases">
        <title>Uncultivated large filamentous bacteria from sulfidic sediments reveal new species and different genomic features in energy metabolism and defense.</title>
        <authorList>
            <person name="Fonseca A."/>
        </authorList>
    </citation>
    <scope>NUCLEOTIDE SEQUENCE</scope>
    <source>
        <strain evidence="1">HSG4</strain>
    </source>
</reference>
<proteinExistence type="predicted"/>
<comment type="caution">
    <text evidence="1">The sequence shown here is derived from an EMBL/GenBank/DDBJ whole genome shotgun (WGS) entry which is preliminary data.</text>
</comment>
<organism evidence="1 2">
    <name type="scientific">Candidatus Marithioploca araucensis</name>
    <dbReference type="NCBI Taxonomy" id="70273"/>
    <lineage>
        <taxon>Bacteria</taxon>
        <taxon>Pseudomonadati</taxon>
        <taxon>Pseudomonadota</taxon>
        <taxon>Gammaproteobacteria</taxon>
        <taxon>Thiotrichales</taxon>
        <taxon>Thiotrichaceae</taxon>
        <taxon>Candidatus Marithioploca</taxon>
    </lineage>
</organism>
<evidence type="ECO:0000313" key="2">
    <source>
        <dbReference type="Proteomes" id="UP001171945"/>
    </source>
</evidence>
<feature type="non-terminal residue" evidence="1">
    <location>
        <position position="1"/>
    </location>
</feature>
<keyword evidence="2" id="KW-1185">Reference proteome</keyword>
<protein>
    <submittedName>
        <fullName evidence="1">Uncharacterized protein</fullName>
    </submittedName>
</protein>
<gene>
    <name evidence="1" type="ORF">QUF54_05880</name>
</gene>
<dbReference type="EMBL" id="JAUCGM010000324">
    <property type="protein sequence ID" value="MDM8562866.1"/>
    <property type="molecule type" value="Genomic_DNA"/>
</dbReference>
<sequence>SVNTQNIDINMIGKISVNKIPERLGRWLSVINEEGQLTLKRTAVAAADEQKTTKSVGMVLGLLPTVYGFFKKKLTYGAAVQYDATIFYHPGTGLIKRVNFTKKKK</sequence>
<name>A0ABT7VTH4_9GAMM</name>
<evidence type="ECO:0000313" key="1">
    <source>
        <dbReference type="EMBL" id="MDM8562866.1"/>
    </source>
</evidence>
<accession>A0ABT7VTH4</accession>